<feature type="signal peptide" evidence="5">
    <location>
        <begin position="1"/>
        <end position="20"/>
    </location>
</feature>
<dbReference type="InterPro" id="IPR013740">
    <property type="entry name" value="Redoxin"/>
</dbReference>
<feature type="chain" id="PRO_5001986275" description="Thioredoxin domain-containing protein" evidence="5">
    <location>
        <begin position="21"/>
        <end position="366"/>
    </location>
</feature>
<dbReference type="Pfam" id="PF14289">
    <property type="entry name" value="DUF4369"/>
    <property type="match status" value="1"/>
</dbReference>
<keyword evidence="4" id="KW-0676">Redox-active center</keyword>
<dbReference type="GO" id="GO:0030313">
    <property type="term" value="C:cell envelope"/>
    <property type="evidence" value="ECO:0007669"/>
    <property type="project" value="UniProtKB-SubCell"/>
</dbReference>
<dbReference type="SUPFAM" id="SSF52833">
    <property type="entry name" value="Thioredoxin-like"/>
    <property type="match status" value="1"/>
</dbReference>
<evidence type="ECO:0000256" key="4">
    <source>
        <dbReference type="ARBA" id="ARBA00023284"/>
    </source>
</evidence>
<dbReference type="InterPro" id="IPR017937">
    <property type="entry name" value="Thioredoxin_CS"/>
</dbReference>
<gene>
    <name evidence="7" type="ORF">HQ35_08750</name>
</gene>
<dbReference type="RefSeq" id="WP_036852564.1">
    <property type="nucleotide sequence ID" value="NZ_JQJD01000056.1"/>
</dbReference>
<evidence type="ECO:0000256" key="3">
    <source>
        <dbReference type="ARBA" id="ARBA00023157"/>
    </source>
</evidence>
<dbReference type="GO" id="GO:0017004">
    <property type="term" value="P:cytochrome complex assembly"/>
    <property type="evidence" value="ECO:0007669"/>
    <property type="project" value="UniProtKB-KW"/>
</dbReference>
<dbReference type="InterPro" id="IPR025380">
    <property type="entry name" value="DUF4369"/>
</dbReference>
<dbReference type="STRING" id="36874.HQ34_03285"/>
<protein>
    <recommendedName>
        <fullName evidence="6">Thioredoxin domain-containing protein</fullName>
    </recommendedName>
</protein>
<keyword evidence="5" id="KW-0732">Signal</keyword>
<accession>A0A0A2EMR1</accession>
<evidence type="ECO:0000256" key="2">
    <source>
        <dbReference type="ARBA" id="ARBA00022748"/>
    </source>
</evidence>
<dbReference type="InterPro" id="IPR050553">
    <property type="entry name" value="Thioredoxin_ResA/DsbE_sf"/>
</dbReference>
<dbReference type="PROSITE" id="PS00194">
    <property type="entry name" value="THIOREDOXIN_1"/>
    <property type="match status" value="1"/>
</dbReference>
<reference evidence="7 8" key="1">
    <citation type="submission" date="2014-08" db="EMBL/GenBank/DDBJ databases">
        <title>Porphyromonas cangingivalis strain:COT-109_OH1386 Genome sequencing.</title>
        <authorList>
            <person name="Wallis C."/>
            <person name="Deusch O."/>
            <person name="O'Flynn C."/>
            <person name="Davis I."/>
            <person name="Jospin G."/>
            <person name="Darling A.E."/>
            <person name="Coil D.A."/>
            <person name="Alexiev A."/>
            <person name="Horsfall A."/>
            <person name="Kirkwood N."/>
            <person name="Harris S."/>
            <person name="Eisen J.A."/>
        </authorList>
    </citation>
    <scope>NUCLEOTIDE SEQUENCE [LARGE SCALE GENOMIC DNA]</scope>
    <source>
        <strain evidence="8">COT-109 OH1386</strain>
    </source>
</reference>
<proteinExistence type="predicted"/>
<feature type="domain" description="Thioredoxin" evidence="6">
    <location>
        <begin position="227"/>
        <end position="365"/>
    </location>
</feature>
<dbReference type="eggNOG" id="COG0526">
    <property type="taxonomic scope" value="Bacteria"/>
</dbReference>
<name>A0A0A2EMR1_PORCN</name>
<dbReference type="CDD" id="cd02966">
    <property type="entry name" value="TlpA_like_family"/>
    <property type="match status" value="1"/>
</dbReference>
<dbReference type="PANTHER" id="PTHR42852">
    <property type="entry name" value="THIOL:DISULFIDE INTERCHANGE PROTEIN DSBE"/>
    <property type="match status" value="1"/>
</dbReference>
<dbReference type="AlphaFoldDB" id="A0A0A2EMR1"/>
<keyword evidence="8" id="KW-1185">Reference proteome</keyword>
<comment type="caution">
    <text evidence="7">The sequence shown here is derived from an EMBL/GenBank/DDBJ whole genome shotgun (WGS) entry which is preliminary data.</text>
</comment>
<dbReference type="Proteomes" id="UP000030125">
    <property type="component" value="Unassembled WGS sequence"/>
</dbReference>
<dbReference type="EMBL" id="JQJD01000056">
    <property type="protein sequence ID" value="KGN78947.1"/>
    <property type="molecule type" value="Genomic_DNA"/>
</dbReference>
<evidence type="ECO:0000256" key="1">
    <source>
        <dbReference type="ARBA" id="ARBA00004196"/>
    </source>
</evidence>
<comment type="subcellular location">
    <subcellularLocation>
        <location evidence="1">Cell envelope</location>
    </subcellularLocation>
</comment>
<evidence type="ECO:0000259" key="6">
    <source>
        <dbReference type="PROSITE" id="PS51352"/>
    </source>
</evidence>
<dbReference type="InterPro" id="IPR036249">
    <property type="entry name" value="Thioredoxin-like_sf"/>
</dbReference>
<dbReference type="Gene3D" id="3.40.30.10">
    <property type="entry name" value="Glutaredoxin"/>
    <property type="match status" value="1"/>
</dbReference>
<organism evidence="7 8">
    <name type="scientific">Porphyromonas cangingivalis</name>
    <dbReference type="NCBI Taxonomy" id="36874"/>
    <lineage>
        <taxon>Bacteria</taxon>
        <taxon>Pseudomonadati</taxon>
        <taxon>Bacteroidota</taxon>
        <taxon>Bacteroidia</taxon>
        <taxon>Bacteroidales</taxon>
        <taxon>Porphyromonadaceae</taxon>
        <taxon>Porphyromonas</taxon>
    </lineage>
</organism>
<dbReference type="PANTHER" id="PTHR42852:SF6">
    <property type="entry name" value="THIOL:DISULFIDE INTERCHANGE PROTEIN DSBE"/>
    <property type="match status" value="1"/>
</dbReference>
<keyword evidence="3" id="KW-1015">Disulfide bond</keyword>
<dbReference type="GO" id="GO:0016491">
    <property type="term" value="F:oxidoreductase activity"/>
    <property type="evidence" value="ECO:0007669"/>
    <property type="project" value="InterPro"/>
</dbReference>
<dbReference type="InterPro" id="IPR013766">
    <property type="entry name" value="Thioredoxin_domain"/>
</dbReference>
<dbReference type="OrthoDB" id="9794348at2"/>
<dbReference type="PROSITE" id="PS51352">
    <property type="entry name" value="THIOREDOXIN_2"/>
    <property type="match status" value="1"/>
</dbReference>
<sequence length="366" mass="41080">MNRLLMTILSLLTASTYCYAQHTVEIKGKIDGVKSGQLVLLRHRSENKIDTLGTTPFSTPDFALSASLSEPSVVRLVVAGYAGGFEFIAEPGAQYLALLKDGDGAYIKGGDLQDKWLHFQSWMKASQDSIDIVKKRYDALLAQNKYRSASRTNDTLIYLQKRQLEEQENFLKGNDNIISAYMAQSTAVAKGLSLEDSERLYVTLGPSARSSISGRIMKERIDRLKKTSTGQKAPDFTMSAPDGKQYTISKVPGKIKIVDFWASWCGPCRLNNRTLKELYATYHTQGLEIIGVSMDDNRDKWIDAIEKDQLPWINISDLKAWKSEVSKLYDITGIPALFILDENNNIIGRNIKGEALKTFINKQFNR</sequence>
<evidence type="ECO:0000256" key="5">
    <source>
        <dbReference type="SAM" id="SignalP"/>
    </source>
</evidence>
<evidence type="ECO:0000313" key="7">
    <source>
        <dbReference type="EMBL" id="KGN78947.1"/>
    </source>
</evidence>
<dbReference type="Pfam" id="PF08534">
    <property type="entry name" value="Redoxin"/>
    <property type="match status" value="1"/>
</dbReference>
<keyword evidence="2" id="KW-0201">Cytochrome c-type biogenesis</keyword>
<evidence type="ECO:0000313" key="8">
    <source>
        <dbReference type="Proteomes" id="UP000030125"/>
    </source>
</evidence>